<organism evidence="2 3">
    <name type="scientific">Segatella salivae F0493</name>
    <dbReference type="NCBI Taxonomy" id="1395125"/>
    <lineage>
        <taxon>Bacteria</taxon>
        <taxon>Pseudomonadati</taxon>
        <taxon>Bacteroidota</taxon>
        <taxon>Bacteroidia</taxon>
        <taxon>Bacteroidales</taxon>
        <taxon>Prevotellaceae</taxon>
        <taxon>Segatella</taxon>
    </lineage>
</organism>
<comment type="caution">
    <text evidence="2">The sequence shown here is derived from an EMBL/GenBank/DDBJ whole genome shotgun (WGS) entry which is preliminary data.</text>
</comment>
<dbReference type="RefSeq" id="WP_021825823.1">
    <property type="nucleotide sequence ID" value="NZ_AWGW01000025.1"/>
</dbReference>
<reference evidence="2 3" key="1">
    <citation type="submission" date="2013-08" db="EMBL/GenBank/DDBJ databases">
        <authorList>
            <person name="Durkin A.S."/>
            <person name="Haft D.R."/>
            <person name="McCorrison J."/>
            <person name="Torralba M."/>
            <person name="Gillis M."/>
            <person name="Haft D.H."/>
            <person name="Methe B."/>
            <person name="Sutton G."/>
            <person name="Nelson K.E."/>
        </authorList>
    </citation>
    <scope>NUCLEOTIDE SEQUENCE [LARGE SCALE GENOMIC DNA]</scope>
    <source>
        <strain evidence="2 3">F0493</strain>
    </source>
</reference>
<dbReference type="EMBL" id="AWGW01000025">
    <property type="protein sequence ID" value="ERJ99556.1"/>
    <property type="molecule type" value="Genomic_DNA"/>
</dbReference>
<protein>
    <submittedName>
        <fullName evidence="2">Uncharacterized protein</fullName>
    </submittedName>
</protein>
<accession>U2KM60</accession>
<dbReference type="GeneID" id="78498237"/>
<evidence type="ECO:0000313" key="2">
    <source>
        <dbReference type="EMBL" id="ERJ99556.1"/>
    </source>
</evidence>
<keyword evidence="1" id="KW-0472">Membrane</keyword>
<feature type="transmembrane region" description="Helical" evidence="1">
    <location>
        <begin position="6"/>
        <end position="29"/>
    </location>
</feature>
<proteinExistence type="predicted"/>
<dbReference type="Proteomes" id="UP000017023">
    <property type="component" value="Unassembled WGS sequence"/>
</dbReference>
<keyword evidence="1" id="KW-0812">Transmembrane</keyword>
<feature type="transmembrane region" description="Helical" evidence="1">
    <location>
        <begin position="81"/>
        <end position="101"/>
    </location>
</feature>
<name>U2KM60_9BACT</name>
<dbReference type="AlphaFoldDB" id="U2KM60"/>
<feature type="transmembrane region" description="Helical" evidence="1">
    <location>
        <begin position="113"/>
        <end position="132"/>
    </location>
</feature>
<sequence length="147" mass="16545">MNNVTSAYQMIFMIAICVLLPITMASLRYKNKQYETQKKSDILMAAIEKNADINVQDFLNKFNPPRKSFEEKMKTMLHLELLWGAILLILGLLCMLCFIGLCSFEGFDTEYMTLGIIFGIIPIGIGAGLLVAHSNGKKTMERNKAQS</sequence>
<evidence type="ECO:0000256" key="1">
    <source>
        <dbReference type="SAM" id="Phobius"/>
    </source>
</evidence>
<dbReference type="PATRIC" id="fig|1395125.3.peg.1708"/>
<gene>
    <name evidence="2" type="ORF">HMPREF9145_0800</name>
</gene>
<keyword evidence="1" id="KW-1133">Transmembrane helix</keyword>
<evidence type="ECO:0000313" key="3">
    <source>
        <dbReference type="Proteomes" id="UP000017023"/>
    </source>
</evidence>